<dbReference type="AlphaFoldDB" id="A0AAD2K1D9"/>
<reference evidence="2" key="1">
    <citation type="submission" date="2023-11" db="EMBL/GenBank/DDBJ databases">
        <authorList>
            <person name="De Vega J J."/>
            <person name="De Vega J J."/>
        </authorList>
    </citation>
    <scope>NUCLEOTIDE SEQUENCE</scope>
</reference>
<feature type="region of interest" description="Disordered" evidence="1">
    <location>
        <begin position="1"/>
        <end position="51"/>
    </location>
</feature>
<feature type="region of interest" description="Disordered" evidence="1">
    <location>
        <begin position="208"/>
        <end position="235"/>
    </location>
</feature>
<name>A0AAD2K1D9_9AGAR</name>
<comment type="caution">
    <text evidence="2">The sequence shown here is derived from an EMBL/GenBank/DDBJ whole genome shotgun (WGS) entry which is preliminary data.</text>
</comment>
<proteinExistence type="predicted"/>
<protein>
    <submittedName>
        <fullName evidence="2">Uncharacterized protein</fullName>
    </submittedName>
</protein>
<evidence type="ECO:0000313" key="3">
    <source>
        <dbReference type="Proteomes" id="UP001295794"/>
    </source>
</evidence>
<keyword evidence="3" id="KW-1185">Reference proteome</keyword>
<gene>
    <name evidence="2" type="ORF">MYCIT1_LOCUS20099</name>
</gene>
<evidence type="ECO:0000313" key="2">
    <source>
        <dbReference type="EMBL" id="CAK5273567.1"/>
    </source>
</evidence>
<evidence type="ECO:0000256" key="1">
    <source>
        <dbReference type="SAM" id="MobiDB-lite"/>
    </source>
</evidence>
<sequence>MAPSPIPGLGALEYAPGLAAEDGPGLAVPDRSQAGVAPEPGRSGRLRPSMPRWIPTVRNRSTQLRRCQSCGDTKRNGEKHARVRAVQALADDSRHTPHHIQALRRKHQDALSGRQGLRSLDGRAAVRCASAVMACVVMRGTHMQVRAPRPRCDGTDGARRFGCSRTALSTRASTSRCPRPRQADARHCAGVPPARRLGTESLGQIENESAHAAAGRFRESSPGVLGHDTHDLSDGVNDVRSQMRQCAEMFRRDFRPSRS</sequence>
<accession>A0AAD2K1D9</accession>
<organism evidence="2 3">
    <name type="scientific">Mycena citricolor</name>
    <dbReference type="NCBI Taxonomy" id="2018698"/>
    <lineage>
        <taxon>Eukaryota</taxon>
        <taxon>Fungi</taxon>
        <taxon>Dikarya</taxon>
        <taxon>Basidiomycota</taxon>
        <taxon>Agaricomycotina</taxon>
        <taxon>Agaricomycetes</taxon>
        <taxon>Agaricomycetidae</taxon>
        <taxon>Agaricales</taxon>
        <taxon>Marasmiineae</taxon>
        <taxon>Mycenaceae</taxon>
        <taxon>Mycena</taxon>
    </lineage>
</organism>
<dbReference type="Proteomes" id="UP001295794">
    <property type="component" value="Unassembled WGS sequence"/>
</dbReference>
<dbReference type="EMBL" id="CAVNYO010000397">
    <property type="protein sequence ID" value="CAK5273567.1"/>
    <property type="molecule type" value="Genomic_DNA"/>
</dbReference>